<feature type="region of interest" description="Disordered" evidence="1">
    <location>
        <begin position="1525"/>
        <end position="1557"/>
    </location>
</feature>
<feature type="region of interest" description="Disordered" evidence="1">
    <location>
        <begin position="1454"/>
        <end position="1503"/>
    </location>
</feature>
<evidence type="ECO:0000313" key="4">
    <source>
        <dbReference type="Proteomes" id="UP000007264"/>
    </source>
</evidence>
<feature type="chain" id="PRO_5003636362" evidence="2">
    <location>
        <begin position="24"/>
        <end position="1557"/>
    </location>
</feature>
<protein>
    <submittedName>
        <fullName evidence="3">Uncharacterized protein</fullName>
    </submittedName>
</protein>
<feature type="compositionally biased region" description="Low complexity" evidence="1">
    <location>
        <begin position="204"/>
        <end position="214"/>
    </location>
</feature>
<keyword evidence="4" id="KW-1185">Reference proteome</keyword>
<dbReference type="GeneID" id="17039377"/>
<feature type="compositionally biased region" description="Polar residues" evidence="1">
    <location>
        <begin position="1260"/>
        <end position="1274"/>
    </location>
</feature>
<feature type="region of interest" description="Disordered" evidence="1">
    <location>
        <begin position="52"/>
        <end position="137"/>
    </location>
</feature>
<proteinExistence type="predicted"/>
<sequence length="1557" mass="151559">MARTQVLPLVAALLLLCGGLCSAQKVELAPQINTALMQQAAALQQQSGTVKAAKAMATPTRVSQLRDPKPGAPAPAPEAAPAAPATPASRAAFPGTGAAPGTNTPGGTGGAFPGRIEKTPAASAPAPAAPRTGLPGGYNMAGNNADVATSRAAATAAAQEAANTTPAQPKERVTAQATRAAEKHRKKHAESAETGADAVGQVTSSSGASNAAAATQPLTPTDSTVGAFTTISNTNPQTVTAAAQPQAAASVTAAGSAAQIPAAGTSGMMGAIQQPQTNLMAADAYAADGTFYTGDGQVVQKTSQGSVPPTAASSTTGRVGTEQSTKTAARSSSQVGSIDVDNTSRSALQNSKAAATAPAAGVNASGRRLSQSTDLAAAAQQFLAGFANGAQQGGQAASSQTAGISAQPLVGRTQTSSLQTGTPSAAAAADQSGVVSGKTYQTASQASPLTPYNTAMENSIGNIVQEVTSSFGKQAGSSLQQQTGAAASSEIPAANQFTQPALPANREIVSFNVPQMPNVLSGGGAGALAGRKLQDAAGMISPPQPVQEAAPLDINQAQTTPLAALQHLANTITEATGPTALRSSQPMAAASNYGATSGNAADGSFGADYPSSAAAAQPSQPASGASLNGAQPFASADNAYNGGSAGGYGSSAGSLTPSASDTAAASGYNAQPMASAGQAVPASGSDGSNFNAGRGASAEQSLGGLTGVAINLLNGRRLLQLDSTTLDTVAATVAQDTSVQSAAVSLVKAASAASGAFWTSAPKDAAAAVKVIDLAVADKASVAAATQLAGAVRAAAITAFGSSLPASLSTAASNLNFAALVQDSAVQSAVVPVLQAAAAAAGNSWNAVALGLSGAAEETVAAAVADPATVTAARSLAQTANFNDVMSNVATDPAVQAAALHVLEAANTEVAALKALHASDTETPALAPAPAQEQVTGGTTLSALQQLVASVSHNAIATALPFTAQTQSSSTSGPIDWEAVLAAPGNAAAAAAAAQKDSAVVKQFDATQTARDAAASVQGAVAGLLSGAGGRRLAAAGNGQAAARALQSDGEGLLPNLGTSMTNTLSSLSTNARSAGENAVIEVAKHVVRTLGVDSNTQGFATPHSQYGYNPIAAVVPYGSATNTAPTELPQTSVNTDASGTITASALNGLATTTDTAGASQDSATPLAAAVQVPAYAAASKQLPTSAAQLPADYTSASTSALGRRLLDQAAQQTGPTLQSIVSTVSSLASAVQNALSPSSAPQASSVQGQAASGTIAPQPVTSQGTKTALSEPSFQSVGNGYGYGGGSSYGSNSGGGGGGGKVSVSEANTYSAEGGNQLSTNDIHLDNSASNFVIGPDGKVPSLASQGGAAAVAQQLGLLVPNGGTSASQSVPSPPASTNSDSNSNSGYGGSYGGVITPQQSPSYGYGSNSNQSPSYGYGSNSNNQSPGNGYGANSNAGYGSSGNGYGSNNNGYSPANNAGTPNTVTAYNTGQSYSASSPGNNNNQSGPTIQQGSSYAAPANQLETQSTTAFANAVPYSSAHQNWGATTATTGMPAGNNNLQRPTGEAASYQQSAQG</sequence>
<name>I0YSM4_COCSC</name>
<gene>
    <name evidence="3" type="ORF">COCSUDRAFT_43135</name>
</gene>
<feature type="region of interest" description="Disordered" evidence="1">
    <location>
        <begin position="676"/>
        <end position="696"/>
    </location>
</feature>
<dbReference type="OrthoDB" id="10625012at2759"/>
<feature type="region of interest" description="Disordered" evidence="1">
    <location>
        <begin position="413"/>
        <end position="432"/>
    </location>
</feature>
<feature type="compositionally biased region" description="Low complexity" evidence="1">
    <location>
        <begin position="1476"/>
        <end position="1489"/>
    </location>
</feature>
<feature type="region of interest" description="Disordered" evidence="1">
    <location>
        <begin position="300"/>
        <end position="341"/>
    </location>
</feature>
<keyword evidence="2" id="KW-0732">Signal</keyword>
<accession>I0YSM4</accession>
<feature type="compositionally biased region" description="Low complexity" evidence="1">
    <location>
        <begin position="79"/>
        <end position="103"/>
    </location>
</feature>
<feature type="compositionally biased region" description="Polar residues" evidence="1">
    <location>
        <begin position="216"/>
        <end position="230"/>
    </location>
</feature>
<feature type="region of interest" description="Disordered" evidence="1">
    <location>
        <begin position="151"/>
        <end position="230"/>
    </location>
</feature>
<dbReference type="RefSeq" id="XP_005645937.1">
    <property type="nucleotide sequence ID" value="XM_005645880.1"/>
</dbReference>
<dbReference type="Proteomes" id="UP000007264">
    <property type="component" value="Unassembled WGS sequence"/>
</dbReference>
<feature type="region of interest" description="Disordered" evidence="1">
    <location>
        <begin position="1364"/>
        <end position="1436"/>
    </location>
</feature>
<feature type="region of interest" description="Disordered" evidence="1">
    <location>
        <begin position="1238"/>
        <end position="1274"/>
    </location>
</feature>
<feature type="compositionally biased region" description="Low complexity" evidence="1">
    <location>
        <begin position="120"/>
        <end position="130"/>
    </location>
</feature>
<feature type="compositionally biased region" description="Low complexity" evidence="1">
    <location>
        <begin position="151"/>
        <end position="167"/>
    </location>
</feature>
<organism evidence="3 4">
    <name type="scientific">Coccomyxa subellipsoidea (strain C-169)</name>
    <name type="common">Green microalga</name>
    <dbReference type="NCBI Taxonomy" id="574566"/>
    <lineage>
        <taxon>Eukaryota</taxon>
        <taxon>Viridiplantae</taxon>
        <taxon>Chlorophyta</taxon>
        <taxon>core chlorophytes</taxon>
        <taxon>Trebouxiophyceae</taxon>
        <taxon>Trebouxiophyceae incertae sedis</taxon>
        <taxon>Coccomyxaceae</taxon>
        <taxon>Coccomyxa</taxon>
        <taxon>Coccomyxa subellipsoidea</taxon>
    </lineage>
</organism>
<dbReference type="KEGG" id="csl:COCSUDRAFT_43135"/>
<evidence type="ECO:0000256" key="1">
    <source>
        <dbReference type="SAM" id="MobiDB-lite"/>
    </source>
</evidence>
<feature type="compositionally biased region" description="Low complexity" evidence="1">
    <location>
        <begin position="1526"/>
        <end position="1540"/>
    </location>
</feature>
<feature type="compositionally biased region" description="Low complexity" evidence="1">
    <location>
        <begin position="1400"/>
        <end position="1436"/>
    </location>
</feature>
<feature type="compositionally biased region" description="Polar residues" evidence="1">
    <location>
        <begin position="1462"/>
        <end position="1475"/>
    </location>
</feature>
<feature type="compositionally biased region" description="Low complexity" evidence="1">
    <location>
        <begin position="1364"/>
        <end position="1387"/>
    </location>
</feature>
<feature type="region of interest" description="Disordered" evidence="1">
    <location>
        <begin position="609"/>
        <end position="630"/>
    </location>
</feature>
<feature type="compositionally biased region" description="Polar residues" evidence="1">
    <location>
        <begin position="413"/>
        <end position="423"/>
    </location>
</feature>
<feature type="compositionally biased region" description="Low complexity" evidence="1">
    <location>
        <begin position="1238"/>
        <end position="1254"/>
    </location>
</feature>
<evidence type="ECO:0000313" key="3">
    <source>
        <dbReference type="EMBL" id="EIE21393.1"/>
    </source>
</evidence>
<evidence type="ECO:0000256" key="2">
    <source>
        <dbReference type="SAM" id="SignalP"/>
    </source>
</evidence>
<reference evidence="3 4" key="1">
    <citation type="journal article" date="2012" name="Genome Biol.">
        <title>The genome of the polar eukaryotic microalga coccomyxa subellipsoidea reveals traits of cold adaptation.</title>
        <authorList>
            <person name="Blanc G."/>
            <person name="Agarkova I."/>
            <person name="Grimwood J."/>
            <person name="Kuo A."/>
            <person name="Brueggeman A."/>
            <person name="Dunigan D."/>
            <person name="Gurnon J."/>
            <person name="Ladunga I."/>
            <person name="Lindquist E."/>
            <person name="Lucas S."/>
            <person name="Pangilinan J."/>
            <person name="Proschold T."/>
            <person name="Salamov A."/>
            <person name="Schmutz J."/>
            <person name="Weeks D."/>
            <person name="Yamada T."/>
            <person name="Claverie J.M."/>
            <person name="Grigoriev I."/>
            <person name="Van Etten J."/>
            <person name="Lomsadze A."/>
            <person name="Borodovsky M."/>
        </authorList>
    </citation>
    <scope>NUCLEOTIDE SEQUENCE [LARGE SCALE GENOMIC DNA]</scope>
    <source>
        <strain evidence="3 4">C-169</strain>
    </source>
</reference>
<feature type="compositionally biased region" description="Low complexity" evidence="1">
    <location>
        <begin position="610"/>
        <end position="626"/>
    </location>
</feature>
<comment type="caution">
    <text evidence="3">The sequence shown here is derived from an EMBL/GenBank/DDBJ whole genome shotgun (WGS) entry which is preliminary data.</text>
</comment>
<feature type="signal peptide" evidence="2">
    <location>
        <begin position="1"/>
        <end position="23"/>
    </location>
</feature>
<dbReference type="EMBL" id="AGSI01000012">
    <property type="protein sequence ID" value="EIE21393.1"/>
    <property type="molecule type" value="Genomic_DNA"/>
</dbReference>